<evidence type="ECO:0000256" key="1">
    <source>
        <dbReference type="SAM" id="Phobius"/>
    </source>
</evidence>
<evidence type="ECO:0000313" key="3">
    <source>
        <dbReference type="Proteomes" id="UP000593571"/>
    </source>
</evidence>
<keyword evidence="2" id="KW-0675">Receptor</keyword>
<keyword evidence="1" id="KW-1133">Transmembrane helix</keyword>
<dbReference type="PANTHER" id="PTHR24244">
    <property type="entry name" value="NEUROPEPTIDE S RECEPTOR"/>
    <property type="match status" value="1"/>
</dbReference>
<keyword evidence="3" id="KW-1185">Reference proteome</keyword>
<dbReference type="AlphaFoldDB" id="A0A7J8D7X4"/>
<dbReference type="GO" id="GO:0008188">
    <property type="term" value="F:neuropeptide receptor activity"/>
    <property type="evidence" value="ECO:0007669"/>
    <property type="project" value="InterPro"/>
</dbReference>
<dbReference type="Gene3D" id="1.20.1070.10">
    <property type="entry name" value="Rhodopsin 7-helix transmembrane proteins"/>
    <property type="match status" value="1"/>
</dbReference>
<dbReference type="InterPro" id="IPR027294">
    <property type="entry name" value="NPS_rcpt"/>
</dbReference>
<name>A0A7J8D7X4_ROUAE</name>
<protein>
    <submittedName>
        <fullName evidence="2">Neuropeptide S receptor 1</fullName>
    </submittedName>
</protein>
<evidence type="ECO:0000313" key="2">
    <source>
        <dbReference type="EMBL" id="KAF6419042.1"/>
    </source>
</evidence>
<keyword evidence="1" id="KW-0472">Membrane</keyword>
<dbReference type="PANTHER" id="PTHR24244:SF2">
    <property type="entry name" value="NEUROPEPTIDE S RECEPTOR"/>
    <property type="match status" value="1"/>
</dbReference>
<comment type="caution">
    <text evidence="2">The sequence shown here is derived from an EMBL/GenBank/DDBJ whole genome shotgun (WGS) entry which is preliminary data.</text>
</comment>
<organism evidence="2 3">
    <name type="scientific">Rousettus aegyptiacus</name>
    <name type="common">Egyptian fruit bat</name>
    <name type="synonym">Pteropus aegyptiacus</name>
    <dbReference type="NCBI Taxonomy" id="9407"/>
    <lineage>
        <taxon>Eukaryota</taxon>
        <taxon>Metazoa</taxon>
        <taxon>Chordata</taxon>
        <taxon>Craniata</taxon>
        <taxon>Vertebrata</taxon>
        <taxon>Euteleostomi</taxon>
        <taxon>Mammalia</taxon>
        <taxon>Eutheria</taxon>
        <taxon>Laurasiatheria</taxon>
        <taxon>Chiroptera</taxon>
        <taxon>Yinpterochiroptera</taxon>
        <taxon>Pteropodoidea</taxon>
        <taxon>Pteropodidae</taxon>
        <taxon>Rousettinae</taxon>
        <taxon>Rousettus</taxon>
    </lineage>
</organism>
<proteinExistence type="predicted"/>
<dbReference type="GO" id="GO:0005737">
    <property type="term" value="C:cytoplasm"/>
    <property type="evidence" value="ECO:0007669"/>
    <property type="project" value="TreeGrafter"/>
</dbReference>
<keyword evidence="1" id="KW-0812">Transmembrane</keyword>
<dbReference type="GO" id="GO:0005886">
    <property type="term" value="C:plasma membrane"/>
    <property type="evidence" value="ECO:0007669"/>
    <property type="project" value="TreeGrafter"/>
</dbReference>
<accession>A0A7J8D7X4</accession>
<sequence>MPANLTEGFPPSNGTVQTLDSPTAICFPTTFPEVEEEKWGSFYYSLKTEQLITLWVLFVVTIVGNAIVLFSTWRRKRKSRMTFFVTQLAVTGRAALRLYLRLGVPQHRQIPCHRLSHEFPARRKASQDPHRGRLEPLLPVLHPHPDHIWEEETL</sequence>
<dbReference type="GO" id="GO:0051281">
    <property type="term" value="P:positive regulation of release of sequestered calcium ion into cytosol"/>
    <property type="evidence" value="ECO:0007669"/>
    <property type="project" value="TreeGrafter"/>
</dbReference>
<dbReference type="SUPFAM" id="SSF81321">
    <property type="entry name" value="Family A G protein-coupled receptor-like"/>
    <property type="match status" value="1"/>
</dbReference>
<reference evidence="2 3" key="1">
    <citation type="journal article" date="2020" name="Nature">
        <title>Six reference-quality genomes reveal evolution of bat adaptations.</title>
        <authorList>
            <person name="Jebb D."/>
            <person name="Huang Z."/>
            <person name="Pippel M."/>
            <person name="Hughes G.M."/>
            <person name="Lavrichenko K."/>
            <person name="Devanna P."/>
            <person name="Winkler S."/>
            <person name="Jermiin L.S."/>
            <person name="Skirmuntt E.C."/>
            <person name="Katzourakis A."/>
            <person name="Burkitt-Gray L."/>
            <person name="Ray D.A."/>
            <person name="Sullivan K.A.M."/>
            <person name="Roscito J.G."/>
            <person name="Kirilenko B.M."/>
            <person name="Davalos L.M."/>
            <person name="Corthals A.P."/>
            <person name="Power M.L."/>
            <person name="Jones G."/>
            <person name="Ransome R.D."/>
            <person name="Dechmann D.K.N."/>
            <person name="Locatelli A.G."/>
            <person name="Puechmaille S.J."/>
            <person name="Fedrigo O."/>
            <person name="Jarvis E.D."/>
            <person name="Hiller M."/>
            <person name="Vernes S.C."/>
            <person name="Myers E.W."/>
            <person name="Teeling E.C."/>
        </authorList>
    </citation>
    <scope>NUCLEOTIDE SEQUENCE [LARGE SCALE GENOMIC DNA]</scope>
    <source>
        <strain evidence="2">MRouAeg1</strain>
        <tissue evidence="2">Muscle</tissue>
    </source>
</reference>
<dbReference type="EMBL" id="JACASE010000013">
    <property type="protein sequence ID" value="KAF6419042.1"/>
    <property type="molecule type" value="Genomic_DNA"/>
</dbReference>
<gene>
    <name evidence="2" type="ORF">HJG63_014323</name>
</gene>
<feature type="transmembrane region" description="Helical" evidence="1">
    <location>
        <begin position="52"/>
        <end position="73"/>
    </location>
</feature>
<dbReference type="Proteomes" id="UP000593571">
    <property type="component" value="Unassembled WGS sequence"/>
</dbReference>